<accession>A0AAU9JUI6</accession>
<dbReference type="SUPFAM" id="SSF49562">
    <property type="entry name" value="C2 domain (Calcium/lipid-binding domain, CaLB)"/>
    <property type="match status" value="1"/>
</dbReference>
<evidence type="ECO:0000313" key="4">
    <source>
        <dbReference type="Proteomes" id="UP001162131"/>
    </source>
</evidence>
<gene>
    <name evidence="3" type="ORF">BSTOLATCC_MIC51108</name>
</gene>
<dbReference type="InterPro" id="IPR035892">
    <property type="entry name" value="C2_domain_sf"/>
</dbReference>
<dbReference type="Pfam" id="PF00168">
    <property type="entry name" value="C2"/>
    <property type="match status" value="1"/>
</dbReference>
<dbReference type="EMBL" id="CAJZBQ010000051">
    <property type="protein sequence ID" value="CAG9330525.1"/>
    <property type="molecule type" value="Genomic_DNA"/>
</dbReference>
<evidence type="ECO:0000259" key="2">
    <source>
        <dbReference type="PROSITE" id="PS50004"/>
    </source>
</evidence>
<reference evidence="3" key="1">
    <citation type="submission" date="2021-09" db="EMBL/GenBank/DDBJ databases">
        <authorList>
            <consortium name="AG Swart"/>
            <person name="Singh M."/>
            <person name="Singh A."/>
            <person name="Seah K."/>
            <person name="Emmerich C."/>
        </authorList>
    </citation>
    <scope>NUCLEOTIDE SEQUENCE</scope>
    <source>
        <strain evidence="3">ATCC30299</strain>
    </source>
</reference>
<organism evidence="3 4">
    <name type="scientific">Blepharisma stoltei</name>
    <dbReference type="NCBI Taxonomy" id="1481888"/>
    <lineage>
        <taxon>Eukaryota</taxon>
        <taxon>Sar</taxon>
        <taxon>Alveolata</taxon>
        <taxon>Ciliophora</taxon>
        <taxon>Postciliodesmatophora</taxon>
        <taxon>Heterotrichea</taxon>
        <taxon>Heterotrichida</taxon>
        <taxon>Blepharismidae</taxon>
        <taxon>Blepharisma</taxon>
    </lineage>
</organism>
<name>A0AAU9JUI6_9CILI</name>
<dbReference type="Proteomes" id="UP001162131">
    <property type="component" value="Unassembled WGS sequence"/>
</dbReference>
<dbReference type="InterPro" id="IPR052981">
    <property type="entry name" value="Ingression_C2_domain"/>
</dbReference>
<dbReference type="AlphaFoldDB" id="A0AAU9JUI6"/>
<dbReference type="PANTHER" id="PTHR47052:SF3">
    <property type="entry name" value="INGRESSION PROTEIN 1"/>
    <property type="match status" value="1"/>
</dbReference>
<sequence length="238" mass="27707">MAMQQNQNMLIVRPLRAKIEDDFNKKSLNPYCLLRIGNQVKYTDVCFKGGLNPFWDNIIRFDLSGQDENFNISIWHKGRLVPDFEMCSSQIPLSRITASKTFDDWIELHYEGRKIGVIRLFITYNLTKTQHESQSQEGLVSINLSPGASEEIRYTDKGYVRVKRREDEYTKEYLKEVSEPGFWGHFYSGVTVIPFGEREIRKSGEKEQEQSSMKKEQTAEKKDIRQQSQAPQQSSPAH</sequence>
<keyword evidence="4" id="KW-1185">Reference proteome</keyword>
<dbReference type="InterPro" id="IPR000008">
    <property type="entry name" value="C2_dom"/>
</dbReference>
<feature type="compositionally biased region" description="Low complexity" evidence="1">
    <location>
        <begin position="226"/>
        <end position="238"/>
    </location>
</feature>
<protein>
    <recommendedName>
        <fullName evidence="2">C2 domain-containing protein</fullName>
    </recommendedName>
</protein>
<evidence type="ECO:0000256" key="1">
    <source>
        <dbReference type="SAM" id="MobiDB-lite"/>
    </source>
</evidence>
<comment type="caution">
    <text evidence="3">The sequence shown here is derived from an EMBL/GenBank/DDBJ whole genome shotgun (WGS) entry which is preliminary data.</text>
</comment>
<evidence type="ECO:0000313" key="3">
    <source>
        <dbReference type="EMBL" id="CAG9330525.1"/>
    </source>
</evidence>
<dbReference type="Gene3D" id="2.60.40.150">
    <property type="entry name" value="C2 domain"/>
    <property type="match status" value="1"/>
</dbReference>
<proteinExistence type="predicted"/>
<dbReference type="PROSITE" id="PS50004">
    <property type="entry name" value="C2"/>
    <property type="match status" value="1"/>
</dbReference>
<feature type="domain" description="C2" evidence="2">
    <location>
        <begin position="1"/>
        <end position="106"/>
    </location>
</feature>
<feature type="compositionally biased region" description="Basic and acidic residues" evidence="1">
    <location>
        <begin position="201"/>
        <end position="225"/>
    </location>
</feature>
<dbReference type="PANTHER" id="PTHR47052">
    <property type="entry name" value="CONSERVED SERINE PROLINE-RICH PROTEIN (AFU_ORTHOLOGUE AFUA_2G01790)"/>
    <property type="match status" value="1"/>
</dbReference>
<feature type="region of interest" description="Disordered" evidence="1">
    <location>
        <begin position="201"/>
        <end position="238"/>
    </location>
</feature>